<feature type="transmembrane region" description="Helical" evidence="1">
    <location>
        <begin position="41"/>
        <end position="58"/>
    </location>
</feature>
<dbReference type="EMBL" id="FZMP01000183">
    <property type="protein sequence ID" value="SNQ61518.1"/>
    <property type="molecule type" value="Genomic_DNA"/>
</dbReference>
<feature type="transmembrane region" description="Helical" evidence="1">
    <location>
        <begin position="413"/>
        <end position="430"/>
    </location>
</feature>
<dbReference type="RefSeq" id="WP_096206192.1">
    <property type="nucleotide sequence ID" value="NZ_FZMP01000183.1"/>
</dbReference>
<feature type="transmembrane region" description="Helical" evidence="1">
    <location>
        <begin position="240"/>
        <end position="258"/>
    </location>
</feature>
<sequence length="595" mass="69666">MPEKIITENSHKTHEELKNLQPEDKFNHIESLFSSPLDSKIYIFFAVTGVIFLFYSIWQIKPVVVDINDFLGLLSHLTLAYWIGYALVVLFSIRLYLDKKIKHDIIYLMYLVIIGLFLFSVPIFAEDNARFAWSYYPAGEVKTVLETKYIDSGSDYPLMTYRSWPAMHLISAFILYLTDIKIENLLKYMPLFWVISVVLITFSIGKRLRLLSSQSFMASFLILASLWTGLYYYGPPSLAYLLYMLLFMFIVIFNKFSLNVPPAEALKHEYIDFIKDKIINIMLISMAFIALVITHVLTPIAVISSFIFSSPFIQTFRKKRIRFIIVFLILFIAWYVYLAPVMFETGIKEFVTQAMQLDFLSFFKTEKYSPGEFLTRWIVHYSRLFFLGIYAIAMIVAYAFYMTGRTKRENIELTKICFFWLAGVLALFALKYGRNEIDDRIFLFSLLPMVYIITFTFDRRILAILAILLILFHMPAHYGTESFDSVRTTELSGAKFFTTNAVFDNRETYFSMWDTFIDYYNPEMIKVLYWTMPVADKPDPSRIGNATYIINSDGSHNFISYSFGSDPLKEWIQLNQGKLSLFYNNGFYQIYKNKQ</sequence>
<feature type="transmembrane region" description="Helical" evidence="1">
    <location>
        <begin position="105"/>
        <end position="125"/>
    </location>
</feature>
<evidence type="ECO:0000313" key="2">
    <source>
        <dbReference type="EMBL" id="SNQ61518.1"/>
    </source>
</evidence>
<feature type="transmembrane region" description="Helical" evidence="1">
    <location>
        <begin position="161"/>
        <end position="178"/>
    </location>
</feature>
<keyword evidence="1" id="KW-1133">Transmembrane helix</keyword>
<evidence type="ECO:0000313" key="3">
    <source>
        <dbReference type="Proteomes" id="UP000218615"/>
    </source>
</evidence>
<organism evidence="2 3">
    <name type="scientific">Candidatus Methanoperedens nitratireducens</name>
    <dbReference type="NCBI Taxonomy" id="1392998"/>
    <lineage>
        <taxon>Archaea</taxon>
        <taxon>Methanobacteriati</taxon>
        <taxon>Methanobacteriota</taxon>
        <taxon>Stenosarchaea group</taxon>
        <taxon>Methanomicrobia</taxon>
        <taxon>Methanosarcinales</taxon>
        <taxon>ANME-2 cluster</taxon>
        <taxon>Candidatus Methanoperedentaceae</taxon>
        <taxon>Candidatus Methanoperedens</taxon>
    </lineage>
</organism>
<feature type="transmembrane region" description="Helical" evidence="1">
    <location>
        <begin position="70"/>
        <end position="93"/>
    </location>
</feature>
<feature type="transmembrane region" description="Helical" evidence="1">
    <location>
        <begin position="185"/>
        <end position="204"/>
    </location>
</feature>
<dbReference type="Proteomes" id="UP000218615">
    <property type="component" value="Unassembled WGS sequence"/>
</dbReference>
<feature type="transmembrane region" description="Helical" evidence="1">
    <location>
        <begin position="378"/>
        <end position="401"/>
    </location>
</feature>
<dbReference type="OrthoDB" id="378210at2157"/>
<name>A0A284VQN6_9EURY</name>
<evidence type="ECO:0008006" key="4">
    <source>
        <dbReference type="Google" id="ProtNLM"/>
    </source>
</evidence>
<feature type="transmembrane region" description="Helical" evidence="1">
    <location>
        <begin position="216"/>
        <end position="233"/>
    </location>
</feature>
<proteinExistence type="predicted"/>
<protein>
    <recommendedName>
        <fullName evidence="4">Glycosyltransferase RgtA/B/C/D-like domain-containing protein</fullName>
    </recommendedName>
</protein>
<accession>A0A284VQN6</accession>
<keyword evidence="1" id="KW-0812">Transmembrane</keyword>
<reference evidence="3" key="1">
    <citation type="submission" date="2017-06" db="EMBL/GenBank/DDBJ databases">
        <authorList>
            <person name="Cremers G."/>
        </authorList>
    </citation>
    <scope>NUCLEOTIDE SEQUENCE [LARGE SCALE GENOMIC DNA]</scope>
</reference>
<feature type="transmembrane region" description="Helical" evidence="1">
    <location>
        <begin position="278"/>
        <end position="308"/>
    </location>
</feature>
<gene>
    <name evidence="2" type="ORF">MNV_380018</name>
</gene>
<keyword evidence="1" id="KW-0472">Membrane</keyword>
<dbReference type="AlphaFoldDB" id="A0A284VQN6"/>
<keyword evidence="3" id="KW-1185">Reference proteome</keyword>
<feature type="transmembrane region" description="Helical" evidence="1">
    <location>
        <begin position="450"/>
        <end position="472"/>
    </location>
</feature>
<feature type="transmembrane region" description="Helical" evidence="1">
    <location>
        <begin position="320"/>
        <end position="338"/>
    </location>
</feature>
<evidence type="ECO:0000256" key="1">
    <source>
        <dbReference type="SAM" id="Phobius"/>
    </source>
</evidence>